<reference evidence="2" key="1">
    <citation type="submission" date="2023-03" db="EMBL/GenBank/DDBJ databases">
        <title>Massive genome expansion in bonnet fungi (Mycena s.s.) driven by repeated elements and novel gene families across ecological guilds.</title>
        <authorList>
            <consortium name="Lawrence Berkeley National Laboratory"/>
            <person name="Harder C.B."/>
            <person name="Miyauchi S."/>
            <person name="Viragh M."/>
            <person name="Kuo A."/>
            <person name="Thoen E."/>
            <person name="Andreopoulos B."/>
            <person name="Lu D."/>
            <person name="Skrede I."/>
            <person name="Drula E."/>
            <person name="Henrissat B."/>
            <person name="Morin E."/>
            <person name="Kohler A."/>
            <person name="Barry K."/>
            <person name="LaButti K."/>
            <person name="Morin E."/>
            <person name="Salamov A."/>
            <person name="Lipzen A."/>
            <person name="Mereny Z."/>
            <person name="Hegedus B."/>
            <person name="Baldrian P."/>
            <person name="Stursova M."/>
            <person name="Weitz H."/>
            <person name="Taylor A."/>
            <person name="Grigoriev I.V."/>
            <person name="Nagy L.G."/>
            <person name="Martin F."/>
            <person name="Kauserud H."/>
        </authorList>
    </citation>
    <scope>NUCLEOTIDE SEQUENCE</scope>
    <source>
        <strain evidence="2">CBHHK188m</strain>
    </source>
</reference>
<sequence>MYPLPILRARALPTPFPWLCVCSALALSLNVDLTATLIDVLDGSGAGMQGAGVLMLGPRTGVVGRRVVRLLYVYRCYHHLEIRASTLLDTFFLRPSCSRCQC</sequence>
<gene>
    <name evidence="2" type="ORF">DFH07DRAFT_843759</name>
</gene>
<evidence type="ECO:0000313" key="2">
    <source>
        <dbReference type="EMBL" id="KAJ7735408.1"/>
    </source>
</evidence>
<feature type="chain" id="PRO_5042129177" description="Secreted protein" evidence="1">
    <location>
        <begin position="29"/>
        <end position="102"/>
    </location>
</feature>
<dbReference type="EMBL" id="JARJLG010000155">
    <property type="protein sequence ID" value="KAJ7735408.1"/>
    <property type="molecule type" value="Genomic_DNA"/>
</dbReference>
<organism evidence="2 3">
    <name type="scientific">Mycena maculata</name>
    <dbReference type="NCBI Taxonomy" id="230809"/>
    <lineage>
        <taxon>Eukaryota</taxon>
        <taxon>Fungi</taxon>
        <taxon>Dikarya</taxon>
        <taxon>Basidiomycota</taxon>
        <taxon>Agaricomycotina</taxon>
        <taxon>Agaricomycetes</taxon>
        <taxon>Agaricomycetidae</taxon>
        <taxon>Agaricales</taxon>
        <taxon>Marasmiineae</taxon>
        <taxon>Mycenaceae</taxon>
        <taxon>Mycena</taxon>
    </lineage>
</organism>
<name>A0AAD7I5B8_9AGAR</name>
<evidence type="ECO:0000256" key="1">
    <source>
        <dbReference type="SAM" id="SignalP"/>
    </source>
</evidence>
<keyword evidence="3" id="KW-1185">Reference proteome</keyword>
<accession>A0AAD7I5B8</accession>
<dbReference type="Proteomes" id="UP001215280">
    <property type="component" value="Unassembled WGS sequence"/>
</dbReference>
<protein>
    <recommendedName>
        <fullName evidence="4">Secreted protein</fullName>
    </recommendedName>
</protein>
<proteinExistence type="predicted"/>
<feature type="signal peptide" evidence="1">
    <location>
        <begin position="1"/>
        <end position="28"/>
    </location>
</feature>
<dbReference type="AlphaFoldDB" id="A0AAD7I5B8"/>
<comment type="caution">
    <text evidence="2">The sequence shown here is derived from an EMBL/GenBank/DDBJ whole genome shotgun (WGS) entry which is preliminary data.</text>
</comment>
<keyword evidence="1" id="KW-0732">Signal</keyword>
<evidence type="ECO:0000313" key="3">
    <source>
        <dbReference type="Proteomes" id="UP001215280"/>
    </source>
</evidence>
<evidence type="ECO:0008006" key="4">
    <source>
        <dbReference type="Google" id="ProtNLM"/>
    </source>
</evidence>